<dbReference type="EMBL" id="JABSTQ010009913">
    <property type="protein sequence ID" value="KAG0424963.1"/>
    <property type="molecule type" value="Genomic_DNA"/>
</dbReference>
<dbReference type="Proteomes" id="UP000805193">
    <property type="component" value="Unassembled WGS sequence"/>
</dbReference>
<evidence type="ECO:0000313" key="2">
    <source>
        <dbReference type="Proteomes" id="UP000805193"/>
    </source>
</evidence>
<sequence length="357" mass="39683">MEDGKSALLGFLKGMYDSVAGIRVLYELGRRSSQDASATDLVTKQRAPSTTPTRRRVAPATSRSADEPRVLQRIFQCCLLNGGVFGLSILVFYCALLPAVFLLIRLLFGGDGSPAGRIWSWLHPLLSYTFEALWVLPLFLLSKVVNSLWFQDIADQAYLEIRGRAPQLLPSLSRVLADTLFSVLVQTLFLLQSLLVAMLPLGPLGALVSLAHLSLLYSLYAFEYTWFNMGWELHKRLSFIEQNWPYFMGFGLPLAALTQGAPTFFASGCYFSVLFPLFIISAHEAVPKTDSSRFPLQLFSPSIWVSNAIFRQLTTNSAVSNPALDGLVRRTHSKDRKASRRHHALSRPQLPQGLAAS</sequence>
<evidence type="ECO:0000313" key="1">
    <source>
        <dbReference type="EMBL" id="KAG0424963.1"/>
    </source>
</evidence>
<keyword evidence="2" id="KW-1185">Reference proteome</keyword>
<name>A0AC60PVC6_IXOPE</name>
<comment type="caution">
    <text evidence="1">The sequence shown here is derived from an EMBL/GenBank/DDBJ whole genome shotgun (WGS) entry which is preliminary data.</text>
</comment>
<organism evidence="1 2">
    <name type="scientific">Ixodes persulcatus</name>
    <name type="common">Taiga tick</name>
    <dbReference type="NCBI Taxonomy" id="34615"/>
    <lineage>
        <taxon>Eukaryota</taxon>
        <taxon>Metazoa</taxon>
        <taxon>Ecdysozoa</taxon>
        <taxon>Arthropoda</taxon>
        <taxon>Chelicerata</taxon>
        <taxon>Arachnida</taxon>
        <taxon>Acari</taxon>
        <taxon>Parasitiformes</taxon>
        <taxon>Ixodida</taxon>
        <taxon>Ixodoidea</taxon>
        <taxon>Ixodidae</taxon>
        <taxon>Ixodinae</taxon>
        <taxon>Ixodes</taxon>
    </lineage>
</organism>
<proteinExistence type="predicted"/>
<reference evidence="1 2" key="1">
    <citation type="journal article" date="2020" name="Cell">
        <title>Large-Scale Comparative Analyses of Tick Genomes Elucidate Their Genetic Diversity and Vector Capacities.</title>
        <authorList>
            <consortium name="Tick Genome and Microbiome Consortium (TIGMIC)"/>
            <person name="Jia N."/>
            <person name="Wang J."/>
            <person name="Shi W."/>
            <person name="Du L."/>
            <person name="Sun Y."/>
            <person name="Zhan W."/>
            <person name="Jiang J.F."/>
            <person name="Wang Q."/>
            <person name="Zhang B."/>
            <person name="Ji P."/>
            <person name="Bell-Sakyi L."/>
            <person name="Cui X.M."/>
            <person name="Yuan T.T."/>
            <person name="Jiang B.G."/>
            <person name="Yang W.F."/>
            <person name="Lam T.T."/>
            <person name="Chang Q.C."/>
            <person name="Ding S.J."/>
            <person name="Wang X.J."/>
            <person name="Zhu J.G."/>
            <person name="Ruan X.D."/>
            <person name="Zhao L."/>
            <person name="Wei J.T."/>
            <person name="Ye R.Z."/>
            <person name="Que T.C."/>
            <person name="Du C.H."/>
            <person name="Zhou Y.H."/>
            <person name="Cheng J.X."/>
            <person name="Dai P.F."/>
            <person name="Guo W.B."/>
            <person name="Han X.H."/>
            <person name="Huang E.J."/>
            <person name="Li L.F."/>
            <person name="Wei W."/>
            <person name="Gao Y.C."/>
            <person name="Liu J.Z."/>
            <person name="Shao H.Z."/>
            <person name="Wang X."/>
            <person name="Wang C.C."/>
            <person name="Yang T.C."/>
            <person name="Huo Q.B."/>
            <person name="Li W."/>
            <person name="Chen H.Y."/>
            <person name="Chen S.E."/>
            <person name="Zhou L.G."/>
            <person name="Ni X.B."/>
            <person name="Tian J.H."/>
            <person name="Sheng Y."/>
            <person name="Liu T."/>
            <person name="Pan Y.S."/>
            <person name="Xia L.Y."/>
            <person name="Li J."/>
            <person name="Zhao F."/>
            <person name="Cao W.C."/>
        </authorList>
    </citation>
    <scope>NUCLEOTIDE SEQUENCE [LARGE SCALE GENOMIC DNA]</scope>
    <source>
        <strain evidence="1">Iper-2018</strain>
    </source>
</reference>
<gene>
    <name evidence="1" type="ORF">HPB47_027839</name>
</gene>
<protein>
    <submittedName>
        <fullName evidence="1">Uncharacterized protein</fullName>
    </submittedName>
</protein>
<accession>A0AC60PVC6</accession>